<dbReference type="EMBL" id="JAEVFJ010000015">
    <property type="protein sequence ID" value="KAH8100529.1"/>
    <property type="molecule type" value="Genomic_DNA"/>
</dbReference>
<feature type="compositionally biased region" description="Low complexity" evidence="11">
    <location>
        <begin position="63"/>
        <end position="74"/>
    </location>
</feature>
<evidence type="ECO:0000256" key="10">
    <source>
        <dbReference type="RuleBase" id="RU261113"/>
    </source>
</evidence>
<evidence type="ECO:0000256" key="7">
    <source>
        <dbReference type="ARBA" id="ARBA00023159"/>
    </source>
</evidence>
<feature type="compositionally biased region" description="Low complexity" evidence="11">
    <location>
        <begin position="297"/>
        <end position="308"/>
    </location>
</feature>
<dbReference type="InterPro" id="IPR051078">
    <property type="entry name" value="SGF11"/>
</dbReference>
<sequence>MTKKERDDAIATLSNRIFNNMVDEVIMDVVLRAHREVARSRTVCSICHTRCAGIHVPGSVATQPHASSSQQSPHESQDGETGPNTPVNGKLDGTVYFDCENCKRPIASNRYAPHLSSCLGLGNSRRGAARNATAKLTGDAGRSASPYVASDAGNISDDGKPGSKSKSKSKAKRQDEAEFSLNRKRNGSPSLSPTKKPKKPKTAPSPAAPMSSLPGTPNYLLPLSQTNSQSKIPSKLRESSMVSSLHKDDRSSSPESRDSSPARSISTQASTLSFQSPVLAHPAAKGKPAAKPKNGKPKGTGPPQRRPTLPIPRVPSPRPTPTVVQKKQEHDYILDVEGDETGSSTDTDSE</sequence>
<dbReference type="GO" id="GO:0000124">
    <property type="term" value="C:SAGA complex"/>
    <property type="evidence" value="ECO:0007669"/>
    <property type="project" value="TreeGrafter"/>
</dbReference>
<comment type="caution">
    <text evidence="12">The sequence shown here is derived from an EMBL/GenBank/DDBJ whole genome shotgun (WGS) entry which is preliminary data.</text>
</comment>
<organism evidence="12 13">
    <name type="scientific">Cristinia sonorae</name>
    <dbReference type="NCBI Taxonomy" id="1940300"/>
    <lineage>
        <taxon>Eukaryota</taxon>
        <taxon>Fungi</taxon>
        <taxon>Dikarya</taxon>
        <taxon>Basidiomycota</taxon>
        <taxon>Agaricomycotina</taxon>
        <taxon>Agaricomycetes</taxon>
        <taxon>Agaricomycetidae</taxon>
        <taxon>Agaricales</taxon>
        <taxon>Pleurotineae</taxon>
        <taxon>Stephanosporaceae</taxon>
        <taxon>Cristinia</taxon>
    </lineage>
</organism>
<keyword evidence="6" id="KW-0805">Transcription regulation</keyword>
<accession>A0A8K0UNA5</accession>
<proteinExistence type="inferred from homology"/>
<dbReference type="OrthoDB" id="21557at2759"/>
<keyword evidence="2" id="KW-0479">Metal-binding</keyword>
<gene>
    <name evidence="12" type="ORF">BXZ70DRAFT_1022499</name>
</gene>
<dbReference type="GO" id="GO:0006325">
    <property type="term" value="P:chromatin organization"/>
    <property type="evidence" value="ECO:0007669"/>
    <property type="project" value="UniProtKB-KW"/>
</dbReference>
<evidence type="ECO:0000256" key="11">
    <source>
        <dbReference type="SAM" id="MobiDB-lite"/>
    </source>
</evidence>
<keyword evidence="7 10" id="KW-0010">Activator</keyword>
<evidence type="ECO:0000256" key="1">
    <source>
        <dbReference type="ARBA" id="ARBA00004123"/>
    </source>
</evidence>
<feature type="region of interest" description="Disordered" evidence="11">
    <location>
        <begin position="58"/>
        <end position="89"/>
    </location>
</feature>
<keyword evidence="3" id="KW-0863">Zinc-finger</keyword>
<keyword evidence="13" id="KW-1185">Reference proteome</keyword>
<feature type="compositionally biased region" description="Low complexity" evidence="11">
    <location>
        <begin position="202"/>
        <end position="214"/>
    </location>
</feature>
<evidence type="ECO:0000313" key="13">
    <source>
        <dbReference type="Proteomes" id="UP000813824"/>
    </source>
</evidence>
<dbReference type="PANTHER" id="PTHR46367">
    <property type="entry name" value="ATAXIN-7-LIKE PROTEIN 3"/>
    <property type="match status" value="1"/>
</dbReference>
<dbReference type="GO" id="GO:0006357">
    <property type="term" value="P:regulation of transcription by RNA polymerase II"/>
    <property type="evidence" value="ECO:0007669"/>
    <property type="project" value="TreeGrafter"/>
</dbReference>
<evidence type="ECO:0000313" key="12">
    <source>
        <dbReference type="EMBL" id="KAH8100529.1"/>
    </source>
</evidence>
<feature type="compositionally biased region" description="Polar residues" evidence="11">
    <location>
        <begin position="223"/>
        <end position="232"/>
    </location>
</feature>
<keyword evidence="8" id="KW-0804">Transcription</keyword>
<keyword evidence="9" id="KW-0539">Nucleus</keyword>
<evidence type="ECO:0000256" key="8">
    <source>
        <dbReference type="ARBA" id="ARBA00023163"/>
    </source>
</evidence>
<comment type="subcellular location">
    <subcellularLocation>
        <location evidence="1 10">Nucleus</location>
    </subcellularLocation>
</comment>
<dbReference type="GO" id="GO:0071819">
    <property type="term" value="C:DUBm complex"/>
    <property type="evidence" value="ECO:0007669"/>
    <property type="project" value="TreeGrafter"/>
</dbReference>
<dbReference type="InterPro" id="IPR013246">
    <property type="entry name" value="SAGA_su_Sgf11"/>
</dbReference>
<evidence type="ECO:0000256" key="3">
    <source>
        <dbReference type="ARBA" id="ARBA00022771"/>
    </source>
</evidence>
<dbReference type="Gene3D" id="3.30.160.60">
    <property type="entry name" value="Classic Zinc Finger"/>
    <property type="match status" value="1"/>
</dbReference>
<keyword evidence="4" id="KW-0862">Zinc</keyword>
<protein>
    <recommendedName>
        <fullName evidence="10">SAGA-associated factor 11</fullName>
    </recommendedName>
</protein>
<dbReference type="PANTHER" id="PTHR46367:SF1">
    <property type="entry name" value="ATAXIN-7-LIKE PROTEIN 3"/>
    <property type="match status" value="1"/>
</dbReference>
<keyword evidence="5" id="KW-0156">Chromatin regulator</keyword>
<dbReference type="GO" id="GO:0003713">
    <property type="term" value="F:transcription coactivator activity"/>
    <property type="evidence" value="ECO:0007669"/>
    <property type="project" value="TreeGrafter"/>
</dbReference>
<comment type="similarity">
    <text evidence="10">Belongs to the SGF11 family.</text>
</comment>
<feature type="compositionally biased region" description="Pro residues" evidence="11">
    <location>
        <begin position="309"/>
        <end position="320"/>
    </location>
</feature>
<evidence type="ECO:0000256" key="6">
    <source>
        <dbReference type="ARBA" id="ARBA00023015"/>
    </source>
</evidence>
<feature type="compositionally biased region" description="Polar residues" evidence="11">
    <location>
        <begin position="341"/>
        <end position="350"/>
    </location>
</feature>
<feature type="compositionally biased region" description="Polar residues" evidence="11">
    <location>
        <begin position="265"/>
        <end position="276"/>
    </location>
</feature>
<dbReference type="Proteomes" id="UP000813824">
    <property type="component" value="Unassembled WGS sequence"/>
</dbReference>
<dbReference type="AlphaFoldDB" id="A0A8K0UNA5"/>
<evidence type="ECO:0000256" key="4">
    <source>
        <dbReference type="ARBA" id="ARBA00022833"/>
    </source>
</evidence>
<evidence type="ECO:0000256" key="2">
    <source>
        <dbReference type="ARBA" id="ARBA00022723"/>
    </source>
</evidence>
<dbReference type="GO" id="GO:0008270">
    <property type="term" value="F:zinc ion binding"/>
    <property type="evidence" value="ECO:0007669"/>
    <property type="project" value="UniProtKB-KW"/>
</dbReference>
<evidence type="ECO:0000256" key="9">
    <source>
        <dbReference type="ARBA" id="ARBA00023242"/>
    </source>
</evidence>
<evidence type="ECO:0000256" key="5">
    <source>
        <dbReference type="ARBA" id="ARBA00022853"/>
    </source>
</evidence>
<feature type="region of interest" description="Disordered" evidence="11">
    <location>
        <begin position="132"/>
        <end position="350"/>
    </location>
</feature>
<name>A0A8K0UNA5_9AGAR</name>
<reference evidence="12" key="1">
    <citation type="journal article" date="2021" name="New Phytol.">
        <title>Evolutionary innovations through gain and loss of genes in the ectomycorrhizal Boletales.</title>
        <authorList>
            <person name="Wu G."/>
            <person name="Miyauchi S."/>
            <person name="Morin E."/>
            <person name="Kuo A."/>
            <person name="Drula E."/>
            <person name="Varga T."/>
            <person name="Kohler A."/>
            <person name="Feng B."/>
            <person name="Cao Y."/>
            <person name="Lipzen A."/>
            <person name="Daum C."/>
            <person name="Hundley H."/>
            <person name="Pangilinan J."/>
            <person name="Johnson J."/>
            <person name="Barry K."/>
            <person name="LaButti K."/>
            <person name="Ng V."/>
            <person name="Ahrendt S."/>
            <person name="Min B."/>
            <person name="Choi I.G."/>
            <person name="Park H."/>
            <person name="Plett J.M."/>
            <person name="Magnuson J."/>
            <person name="Spatafora J.W."/>
            <person name="Nagy L.G."/>
            <person name="Henrissat B."/>
            <person name="Grigoriev I.V."/>
            <person name="Yang Z.L."/>
            <person name="Xu J."/>
            <person name="Martin F.M."/>
        </authorList>
    </citation>
    <scope>NUCLEOTIDE SEQUENCE</scope>
    <source>
        <strain evidence="12">KKN 215</strain>
    </source>
</reference>
<dbReference type="Pfam" id="PF08209">
    <property type="entry name" value="Sgf11"/>
    <property type="match status" value="1"/>
</dbReference>
<feature type="compositionally biased region" description="Basic and acidic residues" evidence="11">
    <location>
        <begin position="245"/>
        <end position="260"/>
    </location>
</feature>